<comment type="caution">
    <text evidence="1">The sequence shown here is derived from an EMBL/GenBank/DDBJ whole genome shotgun (WGS) entry which is preliminary data.</text>
</comment>
<dbReference type="OrthoDB" id="985397at2759"/>
<dbReference type="AlphaFoldDB" id="A0A8X8C463"/>
<name>A0A8X8C463_POPTO</name>
<evidence type="ECO:0008006" key="3">
    <source>
        <dbReference type="Google" id="ProtNLM"/>
    </source>
</evidence>
<accession>A0A8X8C463</accession>
<organism evidence="1 2">
    <name type="scientific">Populus tomentosa</name>
    <name type="common">Chinese white poplar</name>
    <dbReference type="NCBI Taxonomy" id="118781"/>
    <lineage>
        <taxon>Eukaryota</taxon>
        <taxon>Viridiplantae</taxon>
        <taxon>Streptophyta</taxon>
        <taxon>Embryophyta</taxon>
        <taxon>Tracheophyta</taxon>
        <taxon>Spermatophyta</taxon>
        <taxon>Magnoliopsida</taxon>
        <taxon>eudicotyledons</taxon>
        <taxon>Gunneridae</taxon>
        <taxon>Pentapetalae</taxon>
        <taxon>rosids</taxon>
        <taxon>fabids</taxon>
        <taxon>Malpighiales</taxon>
        <taxon>Salicaceae</taxon>
        <taxon>Saliceae</taxon>
        <taxon>Populus</taxon>
    </lineage>
</organism>
<dbReference type="Proteomes" id="UP000886885">
    <property type="component" value="Chromosome 19A"/>
</dbReference>
<keyword evidence="2" id="KW-1185">Reference proteome</keyword>
<dbReference type="EMBL" id="JAAWWB010000037">
    <property type="protein sequence ID" value="KAG6739029.1"/>
    <property type="molecule type" value="Genomic_DNA"/>
</dbReference>
<sequence>MSMDLLLVSLEKAGIGGVRRDHRGIMSGMFSIPVGTEESNEAELIAVVKALESSKTVDMKKAFAALLVMR</sequence>
<reference evidence="1" key="1">
    <citation type="journal article" date="2020" name="bioRxiv">
        <title>Hybrid origin of Populus tomentosa Carr. identified through genome sequencing and phylogenomic analysis.</title>
        <authorList>
            <person name="An X."/>
            <person name="Gao K."/>
            <person name="Chen Z."/>
            <person name="Li J."/>
            <person name="Yang X."/>
            <person name="Yang X."/>
            <person name="Zhou J."/>
            <person name="Guo T."/>
            <person name="Zhao T."/>
            <person name="Huang S."/>
            <person name="Miao D."/>
            <person name="Khan W.U."/>
            <person name="Rao P."/>
            <person name="Ye M."/>
            <person name="Lei B."/>
            <person name="Liao W."/>
            <person name="Wang J."/>
            <person name="Ji L."/>
            <person name="Li Y."/>
            <person name="Guo B."/>
            <person name="Mustafa N.S."/>
            <person name="Li S."/>
            <person name="Yun Q."/>
            <person name="Keller S.R."/>
            <person name="Mao J."/>
            <person name="Zhang R."/>
            <person name="Strauss S.H."/>
        </authorList>
    </citation>
    <scope>NUCLEOTIDE SEQUENCE</scope>
    <source>
        <strain evidence="1">GM15</strain>
        <tissue evidence="1">Leaf</tissue>
    </source>
</reference>
<evidence type="ECO:0000313" key="1">
    <source>
        <dbReference type="EMBL" id="KAG6739029.1"/>
    </source>
</evidence>
<evidence type="ECO:0000313" key="2">
    <source>
        <dbReference type="Proteomes" id="UP000886885"/>
    </source>
</evidence>
<gene>
    <name evidence="1" type="ORF">POTOM_058666</name>
</gene>
<protein>
    <recommendedName>
        <fullName evidence="3">RNase H type-1 domain-containing protein</fullName>
    </recommendedName>
</protein>
<proteinExistence type="predicted"/>